<dbReference type="RefSeq" id="WP_133741650.1">
    <property type="nucleotide sequence ID" value="NZ_SNYN01000007.1"/>
</dbReference>
<dbReference type="Gene3D" id="3.40.250.10">
    <property type="entry name" value="Rhodanese-like domain"/>
    <property type="match status" value="1"/>
</dbReference>
<organism evidence="2 3">
    <name type="scientific">Actinorugispora endophytica</name>
    <dbReference type="NCBI Taxonomy" id="1605990"/>
    <lineage>
        <taxon>Bacteria</taxon>
        <taxon>Bacillati</taxon>
        <taxon>Actinomycetota</taxon>
        <taxon>Actinomycetes</taxon>
        <taxon>Streptosporangiales</taxon>
        <taxon>Nocardiopsidaceae</taxon>
        <taxon>Actinorugispora</taxon>
    </lineage>
</organism>
<dbReference type="SUPFAM" id="SSF52821">
    <property type="entry name" value="Rhodanese/Cell cycle control phosphatase"/>
    <property type="match status" value="1"/>
</dbReference>
<evidence type="ECO:0000313" key="2">
    <source>
        <dbReference type="EMBL" id="TDQ52312.1"/>
    </source>
</evidence>
<protein>
    <submittedName>
        <fullName evidence="2">Rhodanese-related sulfurtransferase</fullName>
    </submittedName>
</protein>
<keyword evidence="2" id="KW-0808">Transferase</keyword>
<dbReference type="CDD" id="cd00158">
    <property type="entry name" value="RHOD"/>
    <property type="match status" value="1"/>
</dbReference>
<dbReference type="EMBL" id="SNYN01000007">
    <property type="protein sequence ID" value="TDQ52312.1"/>
    <property type="molecule type" value="Genomic_DNA"/>
</dbReference>
<dbReference type="PROSITE" id="PS50206">
    <property type="entry name" value="RHODANESE_3"/>
    <property type="match status" value="1"/>
</dbReference>
<gene>
    <name evidence="2" type="ORF">EV190_107144</name>
</gene>
<dbReference type="PANTHER" id="PTHR43031:SF17">
    <property type="entry name" value="SULFURTRANSFERASE YTWF-RELATED"/>
    <property type="match status" value="1"/>
</dbReference>
<dbReference type="OrthoDB" id="9800872at2"/>
<dbReference type="PANTHER" id="PTHR43031">
    <property type="entry name" value="FAD-DEPENDENT OXIDOREDUCTASE"/>
    <property type="match status" value="1"/>
</dbReference>
<dbReference type="GO" id="GO:0016740">
    <property type="term" value="F:transferase activity"/>
    <property type="evidence" value="ECO:0007669"/>
    <property type="project" value="UniProtKB-KW"/>
</dbReference>
<evidence type="ECO:0000259" key="1">
    <source>
        <dbReference type="PROSITE" id="PS50206"/>
    </source>
</evidence>
<comment type="caution">
    <text evidence="2">The sequence shown here is derived from an EMBL/GenBank/DDBJ whole genome shotgun (WGS) entry which is preliminary data.</text>
</comment>
<reference evidence="2 3" key="1">
    <citation type="submission" date="2019-03" db="EMBL/GenBank/DDBJ databases">
        <title>Genomic Encyclopedia of Type Strains, Phase IV (KMG-IV): sequencing the most valuable type-strain genomes for metagenomic binning, comparative biology and taxonomic classification.</title>
        <authorList>
            <person name="Goeker M."/>
        </authorList>
    </citation>
    <scope>NUCLEOTIDE SEQUENCE [LARGE SCALE GENOMIC DNA]</scope>
    <source>
        <strain evidence="2 3">DSM 46770</strain>
    </source>
</reference>
<dbReference type="InterPro" id="IPR001763">
    <property type="entry name" value="Rhodanese-like_dom"/>
</dbReference>
<name>A0A4R6V1N7_9ACTN</name>
<evidence type="ECO:0000313" key="3">
    <source>
        <dbReference type="Proteomes" id="UP000295281"/>
    </source>
</evidence>
<sequence length="110" mass="11497">MFGVNVPVVEVNAVPEGGYLLDIREHDEWRAGHAPEAVHIPLGELAGRAAEVPRDTQVYVICRVGGRSAQAVQALNDAGWRAANIAGGMSAWALAGRPMVSDSGEAPVVA</sequence>
<dbReference type="InterPro" id="IPR050229">
    <property type="entry name" value="GlpE_sulfurtransferase"/>
</dbReference>
<feature type="domain" description="Rhodanese" evidence="1">
    <location>
        <begin position="14"/>
        <end position="101"/>
    </location>
</feature>
<dbReference type="Pfam" id="PF00581">
    <property type="entry name" value="Rhodanese"/>
    <property type="match status" value="1"/>
</dbReference>
<accession>A0A4R6V1N7</accession>
<dbReference type="SMART" id="SM00450">
    <property type="entry name" value="RHOD"/>
    <property type="match status" value="1"/>
</dbReference>
<dbReference type="InterPro" id="IPR036873">
    <property type="entry name" value="Rhodanese-like_dom_sf"/>
</dbReference>
<dbReference type="AlphaFoldDB" id="A0A4R6V1N7"/>
<keyword evidence="3" id="KW-1185">Reference proteome</keyword>
<dbReference type="Proteomes" id="UP000295281">
    <property type="component" value="Unassembled WGS sequence"/>
</dbReference>
<proteinExistence type="predicted"/>